<sequence length="181" mass="20824">MPTPGPRSNRVLERFLGLTSEVLCWEIRWVDETWQKSSISLDLLTRYFSWSDFPANLVGDFTVGEQDWEKFRVNAFKIAFAGWEFRCSACSFSSYDSAAMCGTSMTTRLLTTLRGVYFSLRSRTFRNAASPRWTLLKMAFLLDSSVTYEFVEWREGWSPSFIPRPTVQPGTSHFSVPPSHV</sequence>
<proteinExistence type="predicted"/>
<organism evidence="1">
    <name type="scientific">Fagus sylvatica</name>
    <name type="common">Beechnut</name>
    <dbReference type="NCBI Taxonomy" id="28930"/>
    <lineage>
        <taxon>Eukaryota</taxon>
        <taxon>Viridiplantae</taxon>
        <taxon>Streptophyta</taxon>
        <taxon>Embryophyta</taxon>
        <taxon>Tracheophyta</taxon>
        <taxon>Spermatophyta</taxon>
        <taxon>Magnoliopsida</taxon>
        <taxon>eudicotyledons</taxon>
        <taxon>Gunneridae</taxon>
        <taxon>Pentapetalae</taxon>
        <taxon>rosids</taxon>
        <taxon>fabids</taxon>
        <taxon>Fagales</taxon>
        <taxon>Fagaceae</taxon>
        <taxon>Fagus</taxon>
    </lineage>
</organism>
<protein>
    <submittedName>
        <fullName evidence="1">Uncharacterized protein</fullName>
    </submittedName>
</protein>
<gene>
    <name evidence="1" type="ORF">FSB_LOCUS13512</name>
</gene>
<dbReference type="AlphaFoldDB" id="A0A2N9FF39"/>
<evidence type="ECO:0000313" key="1">
    <source>
        <dbReference type="EMBL" id="SPC85630.1"/>
    </source>
</evidence>
<reference evidence="1" key="1">
    <citation type="submission" date="2018-02" db="EMBL/GenBank/DDBJ databases">
        <authorList>
            <person name="Cohen D.B."/>
            <person name="Kent A.D."/>
        </authorList>
    </citation>
    <scope>NUCLEOTIDE SEQUENCE</scope>
</reference>
<dbReference type="EMBL" id="OIVN01000791">
    <property type="protein sequence ID" value="SPC85630.1"/>
    <property type="molecule type" value="Genomic_DNA"/>
</dbReference>
<accession>A0A2N9FF39</accession>
<name>A0A2N9FF39_FAGSY</name>